<evidence type="ECO:0008006" key="4">
    <source>
        <dbReference type="Google" id="ProtNLM"/>
    </source>
</evidence>
<feature type="compositionally biased region" description="Low complexity" evidence="1">
    <location>
        <begin position="7"/>
        <end position="26"/>
    </location>
</feature>
<sequence>MPDKTPTETPTAAPTEPEPARTAPQPARRRAGAAKTAAPKLNALEDPDCIPGEKDYRSFYVEDSAYFRFRAAIHWTSRNPDADDDVPENMTAAIEDYMITVAADLEQRFNGGEPFRMPPATKRRGRSARRRRNTSP</sequence>
<comment type="caution">
    <text evidence="2">The sequence shown here is derived from an EMBL/GenBank/DDBJ whole genome shotgun (WGS) entry which is preliminary data.</text>
</comment>
<feature type="region of interest" description="Disordered" evidence="1">
    <location>
        <begin position="1"/>
        <end position="49"/>
    </location>
</feature>
<reference evidence="2 3" key="1">
    <citation type="submission" date="2021-03" db="EMBL/GenBank/DDBJ databases">
        <title>Sequencing the genomes of 1000 actinobacteria strains.</title>
        <authorList>
            <person name="Klenk H.-P."/>
        </authorList>
    </citation>
    <scope>NUCLEOTIDE SEQUENCE [LARGE SCALE GENOMIC DNA]</scope>
    <source>
        <strain evidence="2 3">DSM 45256</strain>
    </source>
</reference>
<name>A0ABS4W5N4_9PSEU</name>
<dbReference type="RefSeq" id="WP_210036678.1">
    <property type="nucleotide sequence ID" value="NZ_JAGINU010000003.1"/>
</dbReference>
<proteinExistence type="predicted"/>
<feature type="region of interest" description="Disordered" evidence="1">
    <location>
        <begin position="109"/>
        <end position="136"/>
    </location>
</feature>
<protein>
    <recommendedName>
        <fullName evidence="4">Centromere-binding protein ParB C-terminal domain-containing protein</fullName>
    </recommendedName>
</protein>
<evidence type="ECO:0000313" key="3">
    <source>
        <dbReference type="Proteomes" id="UP001519295"/>
    </source>
</evidence>
<organism evidence="2 3">
    <name type="scientific">Pseudonocardia parietis</name>
    <dbReference type="NCBI Taxonomy" id="570936"/>
    <lineage>
        <taxon>Bacteria</taxon>
        <taxon>Bacillati</taxon>
        <taxon>Actinomycetota</taxon>
        <taxon>Actinomycetes</taxon>
        <taxon>Pseudonocardiales</taxon>
        <taxon>Pseudonocardiaceae</taxon>
        <taxon>Pseudonocardia</taxon>
    </lineage>
</organism>
<dbReference type="EMBL" id="JAGINU010000003">
    <property type="protein sequence ID" value="MBP2371527.1"/>
    <property type="molecule type" value="Genomic_DNA"/>
</dbReference>
<dbReference type="Proteomes" id="UP001519295">
    <property type="component" value="Unassembled WGS sequence"/>
</dbReference>
<dbReference type="Gene3D" id="6.10.180.30">
    <property type="match status" value="1"/>
</dbReference>
<feature type="compositionally biased region" description="Basic residues" evidence="1">
    <location>
        <begin position="121"/>
        <end position="136"/>
    </location>
</feature>
<accession>A0ABS4W5N4</accession>
<evidence type="ECO:0000313" key="2">
    <source>
        <dbReference type="EMBL" id="MBP2371527.1"/>
    </source>
</evidence>
<gene>
    <name evidence="2" type="ORF">JOF36_007300</name>
</gene>
<keyword evidence="3" id="KW-1185">Reference proteome</keyword>
<evidence type="ECO:0000256" key="1">
    <source>
        <dbReference type="SAM" id="MobiDB-lite"/>
    </source>
</evidence>